<name>A0A7Y0HT04_9BIFI</name>
<feature type="region of interest" description="Disordered" evidence="1">
    <location>
        <begin position="50"/>
        <end position="75"/>
    </location>
</feature>
<dbReference type="Proteomes" id="UP000532194">
    <property type="component" value="Unassembled WGS sequence"/>
</dbReference>
<reference evidence="3 4" key="1">
    <citation type="submission" date="2020-02" db="EMBL/GenBank/DDBJ databases">
        <title>Characterization of phylogenetic diversity of novel bifidobacterial species isolated in Czech ZOOs.</title>
        <authorList>
            <person name="Lugli G.A."/>
            <person name="Vera N.B."/>
            <person name="Ventura M."/>
        </authorList>
    </citation>
    <scope>NUCLEOTIDE SEQUENCE [LARGE SCALE GENOMIC DNA]</scope>
    <source>
        <strain evidence="3 4">DSM 109957</strain>
    </source>
</reference>
<dbReference type="AlphaFoldDB" id="A0A7Y0HT04"/>
<accession>A0A7Y0HT04</accession>
<organism evidence="3 4">
    <name type="scientific">Bifidobacterium oedipodis</name>
    <dbReference type="NCBI Taxonomy" id="2675322"/>
    <lineage>
        <taxon>Bacteria</taxon>
        <taxon>Bacillati</taxon>
        <taxon>Actinomycetota</taxon>
        <taxon>Actinomycetes</taxon>
        <taxon>Bifidobacteriales</taxon>
        <taxon>Bifidobacteriaceae</taxon>
        <taxon>Bifidobacterium</taxon>
    </lineage>
</organism>
<comment type="caution">
    <text evidence="3">The sequence shown here is derived from an EMBL/GenBank/DDBJ whole genome shotgun (WGS) entry which is preliminary data.</text>
</comment>
<evidence type="ECO:0000256" key="1">
    <source>
        <dbReference type="SAM" id="MobiDB-lite"/>
    </source>
</evidence>
<keyword evidence="2" id="KW-0732">Signal</keyword>
<protein>
    <recommendedName>
        <fullName evidence="5">Lipoprotein</fullName>
    </recommendedName>
</protein>
<sequence>MRAVCSKTGFHASVSWLRLLKSVAAMVCCLMFCVGFCSCSTNAASDNNKANAANDASADSNSSTADSSQDYELPGAGQKKAESLNAYIDQILSYPETSDGARAVLERAKAEGGVSISDYEQAWMNYKQCLTDRGYKQIILIKYPNGMYDEAAHAAGTDAQEQKYHEDTIACSADLGPVDLVYGVQQGNPNLFSNTNEAIVDCLKRNDLVPKDYDAKAYALDKQKELDDRSYDVYDMEVRACEVANNVLTSYPSDPIEHLY</sequence>
<evidence type="ECO:0000256" key="2">
    <source>
        <dbReference type="SAM" id="SignalP"/>
    </source>
</evidence>
<evidence type="ECO:0008006" key="5">
    <source>
        <dbReference type="Google" id="ProtNLM"/>
    </source>
</evidence>
<keyword evidence="4" id="KW-1185">Reference proteome</keyword>
<evidence type="ECO:0000313" key="4">
    <source>
        <dbReference type="Proteomes" id="UP000532194"/>
    </source>
</evidence>
<evidence type="ECO:0000313" key="3">
    <source>
        <dbReference type="EMBL" id="NMM93602.1"/>
    </source>
</evidence>
<dbReference type="EMBL" id="JAAIII010000002">
    <property type="protein sequence ID" value="NMM93602.1"/>
    <property type="molecule type" value="Genomic_DNA"/>
</dbReference>
<feature type="compositionally biased region" description="Low complexity" evidence="1">
    <location>
        <begin position="50"/>
        <end position="68"/>
    </location>
</feature>
<feature type="signal peptide" evidence="2">
    <location>
        <begin position="1"/>
        <end position="43"/>
    </location>
</feature>
<feature type="chain" id="PRO_5038952918" description="Lipoprotein" evidence="2">
    <location>
        <begin position="44"/>
        <end position="260"/>
    </location>
</feature>
<gene>
    <name evidence="3" type="ORF">G1C95_0787</name>
</gene>
<proteinExistence type="predicted"/>